<evidence type="ECO:0000313" key="2">
    <source>
        <dbReference type="EMBL" id="CEH13382.1"/>
    </source>
</evidence>
<accession>A0A0P1BDM4</accession>
<keyword evidence="3" id="KW-1185">Reference proteome</keyword>
<protein>
    <submittedName>
        <fullName evidence="2">Uncharacterized protein</fullName>
    </submittedName>
</protein>
<evidence type="ECO:0000256" key="1">
    <source>
        <dbReference type="SAM" id="MobiDB-lite"/>
    </source>
</evidence>
<evidence type="ECO:0000313" key="3">
    <source>
        <dbReference type="Proteomes" id="UP000054845"/>
    </source>
</evidence>
<proteinExistence type="predicted"/>
<dbReference type="AlphaFoldDB" id="A0A0P1BDM4"/>
<dbReference type="EMBL" id="CCYA01000217">
    <property type="protein sequence ID" value="CEH13382.1"/>
    <property type="molecule type" value="Genomic_DNA"/>
</dbReference>
<organism evidence="2 3">
    <name type="scientific">Ceraceosorus bombacis</name>
    <dbReference type="NCBI Taxonomy" id="401625"/>
    <lineage>
        <taxon>Eukaryota</taxon>
        <taxon>Fungi</taxon>
        <taxon>Dikarya</taxon>
        <taxon>Basidiomycota</taxon>
        <taxon>Ustilaginomycotina</taxon>
        <taxon>Exobasidiomycetes</taxon>
        <taxon>Ceraceosorales</taxon>
        <taxon>Ceraceosoraceae</taxon>
        <taxon>Ceraceosorus</taxon>
    </lineage>
</organism>
<reference evidence="2 3" key="1">
    <citation type="submission" date="2014-09" db="EMBL/GenBank/DDBJ databases">
        <authorList>
            <person name="Magalhaes I.L.F."/>
            <person name="Oliveira U."/>
            <person name="Santos F.R."/>
            <person name="Vidigal T.H.D.A."/>
            <person name="Brescovit A.D."/>
            <person name="Santos A.J."/>
        </authorList>
    </citation>
    <scope>NUCLEOTIDE SEQUENCE [LARGE SCALE GENOMIC DNA]</scope>
</reference>
<sequence>MQGRALAVYGHISARSHKRAVQFDRPGKGKAHSIYEHDGVSSRTAEKLDELREGERALVESKCLQGRDNAHTRAQRSVDECELVLIASLAASWSAGRCACSSKLLHALWPSRQRKAS</sequence>
<dbReference type="Proteomes" id="UP000054845">
    <property type="component" value="Unassembled WGS sequence"/>
</dbReference>
<feature type="region of interest" description="Disordered" evidence="1">
    <location>
        <begin position="25"/>
        <end position="47"/>
    </location>
</feature>
<name>A0A0P1BDM4_9BASI</name>